<organism evidence="1 2">
    <name type="scientific">Dictyobacter aurantiacus</name>
    <dbReference type="NCBI Taxonomy" id="1936993"/>
    <lineage>
        <taxon>Bacteria</taxon>
        <taxon>Bacillati</taxon>
        <taxon>Chloroflexota</taxon>
        <taxon>Ktedonobacteria</taxon>
        <taxon>Ktedonobacterales</taxon>
        <taxon>Dictyobacteraceae</taxon>
        <taxon>Dictyobacter</taxon>
    </lineage>
</organism>
<keyword evidence="2" id="KW-1185">Reference proteome</keyword>
<dbReference type="RefSeq" id="WP_126602666.1">
    <property type="nucleotide sequence ID" value="NZ_BIFQ01000002.1"/>
</dbReference>
<gene>
    <name evidence="1" type="ORF">KDAU_71890</name>
</gene>
<name>A0A401ZSU8_9CHLR</name>
<protein>
    <submittedName>
        <fullName evidence="1">Uncharacterized protein</fullName>
    </submittedName>
</protein>
<dbReference type="Proteomes" id="UP000287224">
    <property type="component" value="Unassembled WGS sequence"/>
</dbReference>
<accession>A0A401ZSU8</accession>
<evidence type="ECO:0000313" key="2">
    <source>
        <dbReference type="Proteomes" id="UP000287224"/>
    </source>
</evidence>
<evidence type="ECO:0000313" key="1">
    <source>
        <dbReference type="EMBL" id="GCE09860.1"/>
    </source>
</evidence>
<proteinExistence type="predicted"/>
<comment type="caution">
    <text evidence="1">The sequence shown here is derived from an EMBL/GenBank/DDBJ whole genome shotgun (WGS) entry which is preliminary data.</text>
</comment>
<reference evidence="2" key="1">
    <citation type="submission" date="2018-12" db="EMBL/GenBank/DDBJ databases">
        <title>Tengunoibacter tsumagoiensis gen. nov., sp. nov., Dictyobacter kobayashii sp. nov., D. alpinus sp. nov., and D. joshuensis sp. nov. and description of Dictyobacteraceae fam. nov. within the order Ktedonobacterales isolated from Tengu-no-mugimeshi.</title>
        <authorList>
            <person name="Wang C.M."/>
            <person name="Zheng Y."/>
            <person name="Sakai Y."/>
            <person name="Toyoda A."/>
            <person name="Minakuchi Y."/>
            <person name="Abe K."/>
            <person name="Yokota A."/>
            <person name="Yabe S."/>
        </authorList>
    </citation>
    <scope>NUCLEOTIDE SEQUENCE [LARGE SCALE GENOMIC DNA]</scope>
    <source>
        <strain evidence="2">S-27</strain>
    </source>
</reference>
<sequence length="114" mass="13081">MYLEDILSVCLQGLNSRYPDHVIDINLEIMTLTDIDAKGWKADELIKHLNEKAPHFLQKMARMIVDSCETVIYLLDISEETPALWLHCQGKLPPCHEHSRKAQKVGQQNMIANL</sequence>
<dbReference type="EMBL" id="BIFQ01000002">
    <property type="protein sequence ID" value="GCE09860.1"/>
    <property type="molecule type" value="Genomic_DNA"/>
</dbReference>
<dbReference type="AlphaFoldDB" id="A0A401ZSU8"/>
<dbReference type="OrthoDB" id="161353at2"/>